<evidence type="ECO:0000256" key="1">
    <source>
        <dbReference type="ARBA" id="ARBA00022737"/>
    </source>
</evidence>
<feature type="domain" description="RCC1-like" evidence="3">
    <location>
        <begin position="8"/>
        <end position="299"/>
    </location>
</feature>
<dbReference type="InterPro" id="IPR058923">
    <property type="entry name" value="RCC1-like_dom"/>
</dbReference>
<reference evidence="4" key="1">
    <citation type="journal article" date="2020" name="J. Eukaryot. Microbiol.">
        <title>De novo Sequencing, Assembly and Annotation of the Transcriptome for the Free-Living Testate Amoeba Arcella intermedia.</title>
        <authorList>
            <person name="Ribeiro G.M."/>
            <person name="Porfirio-Sousa A.L."/>
            <person name="Maurer-Alcala X.X."/>
            <person name="Katz L.A."/>
            <person name="Lahr D.J.G."/>
        </authorList>
    </citation>
    <scope>NUCLEOTIDE SEQUENCE</scope>
</reference>
<dbReference type="AlphaFoldDB" id="A0A6B2L6Y3"/>
<dbReference type="InterPro" id="IPR000408">
    <property type="entry name" value="Reg_chr_condens"/>
</dbReference>
<evidence type="ECO:0000259" key="3">
    <source>
        <dbReference type="Pfam" id="PF25390"/>
    </source>
</evidence>
<feature type="repeat" description="RCC1" evidence="2">
    <location>
        <begin position="161"/>
        <end position="215"/>
    </location>
</feature>
<feature type="repeat" description="RCC1" evidence="2">
    <location>
        <begin position="216"/>
        <end position="269"/>
    </location>
</feature>
<dbReference type="Gene3D" id="2.130.10.30">
    <property type="entry name" value="Regulator of chromosome condensation 1/beta-lactamase-inhibitor protein II"/>
    <property type="match status" value="1"/>
</dbReference>
<name>A0A6B2L6Y3_9EUKA</name>
<evidence type="ECO:0000256" key="2">
    <source>
        <dbReference type="PROSITE-ProRule" id="PRU00235"/>
    </source>
</evidence>
<dbReference type="SUPFAM" id="SSF50985">
    <property type="entry name" value="RCC1/BLIP-II"/>
    <property type="match status" value="1"/>
</dbReference>
<dbReference type="EMBL" id="GIBP01003770">
    <property type="protein sequence ID" value="NDV32739.1"/>
    <property type="molecule type" value="Transcribed_RNA"/>
</dbReference>
<feature type="repeat" description="RCC1" evidence="2">
    <location>
        <begin position="108"/>
        <end position="160"/>
    </location>
</feature>
<protein>
    <recommendedName>
        <fullName evidence="3">RCC1-like domain-containing protein</fullName>
    </recommendedName>
</protein>
<dbReference type="PANTHER" id="PTHR22870">
    <property type="entry name" value="REGULATOR OF CHROMOSOME CONDENSATION"/>
    <property type="match status" value="1"/>
</dbReference>
<organism evidence="4">
    <name type="scientific">Arcella intermedia</name>
    <dbReference type="NCBI Taxonomy" id="1963864"/>
    <lineage>
        <taxon>Eukaryota</taxon>
        <taxon>Amoebozoa</taxon>
        <taxon>Tubulinea</taxon>
        <taxon>Elardia</taxon>
        <taxon>Arcellinida</taxon>
        <taxon>Sphaerothecina</taxon>
        <taxon>Arcellidae</taxon>
        <taxon>Arcella</taxon>
    </lineage>
</organism>
<dbReference type="PRINTS" id="PR00633">
    <property type="entry name" value="RCCNDNSATION"/>
</dbReference>
<evidence type="ECO:0000313" key="4">
    <source>
        <dbReference type="EMBL" id="NDV32739.1"/>
    </source>
</evidence>
<dbReference type="InterPro" id="IPR051210">
    <property type="entry name" value="Ub_ligase/GEF_domain"/>
</dbReference>
<sequence>MGQGHRNPCNEAQPILGLDGHKVLDAACGPFQSFLVTQNLRTGKQAVWHSGVAYWDDNTESPFTTYTPTPRKVKKKTYLEKRKVRKIVPGPEHALFITEGENLLYSCGSSGSFGTLGHGFTGLTEDKQTLGGPTLIPALKDTQILDVASGFAHVLALTEKQQVYAWGSNLHGECGVDSGSKAVTVPRRLAFFEDNKIRIKQLAAGQTHSLALDEEGRVYSWGSHAEGKLGHDALAADLIAPRQLDFFTGGRKVRQLACGTDHSLAITESDEVYLWGFGQHGALSFVTEFKNAWTPTKLIAPVLQSREKTAAEKNFNLKSYPFLAEELQQAVAEGDFFSDMFVFKVVEAQCGMDMTVLKVAAELRPEVEAAL</sequence>
<dbReference type="PROSITE" id="PS50012">
    <property type="entry name" value="RCC1_3"/>
    <property type="match status" value="3"/>
</dbReference>
<accession>A0A6B2L6Y3</accession>
<dbReference type="InterPro" id="IPR009091">
    <property type="entry name" value="RCC1/BLIP-II"/>
</dbReference>
<proteinExistence type="predicted"/>
<dbReference type="PANTHER" id="PTHR22870:SF408">
    <property type="entry name" value="OS09G0560450 PROTEIN"/>
    <property type="match status" value="1"/>
</dbReference>
<dbReference type="PROSITE" id="PS00626">
    <property type="entry name" value="RCC1_2"/>
    <property type="match status" value="1"/>
</dbReference>
<keyword evidence="1" id="KW-0677">Repeat</keyword>
<dbReference type="Pfam" id="PF25390">
    <property type="entry name" value="WD40_RLD"/>
    <property type="match status" value="1"/>
</dbReference>